<accession>A0A6C0LVY7</accession>
<reference evidence="1" key="1">
    <citation type="journal article" date="2020" name="Nature">
        <title>Giant virus diversity and host interactions through global metagenomics.</title>
        <authorList>
            <person name="Schulz F."/>
            <person name="Roux S."/>
            <person name="Paez-Espino D."/>
            <person name="Jungbluth S."/>
            <person name="Walsh D.A."/>
            <person name="Denef V.J."/>
            <person name="McMahon K.D."/>
            <person name="Konstantinidis K.T."/>
            <person name="Eloe-Fadrosh E.A."/>
            <person name="Kyrpides N.C."/>
            <person name="Woyke T."/>
        </authorList>
    </citation>
    <scope>NUCLEOTIDE SEQUENCE</scope>
    <source>
        <strain evidence="1">GVMAG-S-1016713-123</strain>
    </source>
</reference>
<protein>
    <recommendedName>
        <fullName evidence="2">J domain-containing protein</fullName>
    </recommendedName>
</protein>
<evidence type="ECO:0008006" key="2">
    <source>
        <dbReference type="Google" id="ProtNLM"/>
    </source>
</evidence>
<sequence length="296" mass="34945">MNQPDIDTDLNIDNYTYEDLLALFKLEYDFDVDDMKRAKKDVLMTHPDKSKLPNKYFLFYSNAYKLIYHVHEFRCKSNKSFDDDYGVIAPDSNDSNNELIKQMNKKENFNGWFNRLFDKYYDKNEDGHGDWLSTETEQTTPSVTNMGQMNEYIEKEKHTLSEKQALINYDLEQYTPSGGTSIHMDNTDNFSNENIFSKFQYEDVKKAHVETLIPVSSSILHTRTKFKDANELSRVRQNEIIDIPDKNVSEQMLRKKYFKDTQGASHRAFALAKQEEESNKKTNMFWSQLKMLEIKK</sequence>
<dbReference type="EMBL" id="MN740567">
    <property type="protein sequence ID" value="QHU34195.1"/>
    <property type="molecule type" value="Genomic_DNA"/>
</dbReference>
<evidence type="ECO:0000313" key="1">
    <source>
        <dbReference type="EMBL" id="QHU34195.1"/>
    </source>
</evidence>
<name>A0A6C0LVY7_9ZZZZ</name>
<dbReference type="AlphaFoldDB" id="A0A6C0LVY7"/>
<proteinExistence type="predicted"/>
<organism evidence="1">
    <name type="scientific">viral metagenome</name>
    <dbReference type="NCBI Taxonomy" id="1070528"/>
    <lineage>
        <taxon>unclassified sequences</taxon>
        <taxon>metagenomes</taxon>
        <taxon>organismal metagenomes</taxon>
    </lineage>
</organism>